<reference evidence="2 3" key="1">
    <citation type="submission" date="2010-10" db="EMBL/GenBank/DDBJ databases">
        <title>Complete sequence of Frankia sp. EuI1c.</title>
        <authorList>
            <consortium name="US DOE Joint Genome Institute"/>
            <person name="Lucas S."/>
            <person name="Copeland A."/>
            <person name="Lapidus A."/>
            <person name="Cheng J.-F."/>
            <person name="Bruce D."/>
            <person name="Goodwin L."/>
            <person name="Pitluck S."/>
            <person name="Chertkov O."/>
            <person name="Detter J.C."/>
            <person name="Han C."/>
            <person name="Tapia R."/>
            <person name="Land M."/>
            <person name="Hauser L."/>
            <person name="Jeffries C."/>
            <person name="Kyrpides N."/>
            <person name="Ivanova N."/>
            <person name="Mikhailova N."/>
            <person name="Beauchemin N."/>
            <person name="Sen A."/>
            <person name="Sur S.A."/>
            <person name="Gtari M."/>
            <person name="Wall L."/>
            <person name="Tisa L."/>
            <person name="Woyke T."/>
        </authorList>
    </citation>
    <scope>NUCLEOTIDE SEQUENCE [LARGE SCALE GENOMIC DNA]</scope>
    <source>
        <strain evidence="3">DSM 45817 / CECT 9037 / EuI1c</strain>
    </source>
</reference>
<dbReference type="STRING" id="298654.FraEuI1c_3237"/>
<accession>E3IU57</accession>
<dbReference type="Gene3D" id="1.10.12.10">
    <property type="entry name" value="Lyase 2-enoyl-coa Hydratase, Chain A, domain 2"/>
    <property type="match status" value="1"/>
</dbReference>
<gene>
    <name evidence="2" type="ordered locus">FraEuI1c_3237</name>
</gene>
<dbReference type="RefSeq" id="WP_013424368.1">
    <property type="nucleotide sequence ID" value="NC_014666.1"/>
</dbReference>
<dbReference type="FunCoup" id="E3IU57">
    <property type="interactions" value="93"/>
</dbReference>
<name>E3IU57_PSEI1</name>
<dbReference type="Pfam" id="PF00378">
    <property type="entry name" value="ECH_1"/>
    <property type="match status" value="1"/>
</dbReference>
<dbReference type="InterPro" id="IPR029045">
    <property type="entry name" value="ClpP/crotonase-like_dom_sf"/>
</dbReference>
<dbReference type="GO" id="GO:0016853">
    <property type="term" value="F:isomerase activity"/>
    <property type="evidence" value="ECO:0007669"/>
    <property type="project" value="UniProtKB-KW"/>
</dbReference>
<dbReference type="Proteomes" id="UP000002484">
    <property type="component" value="Chromosome"/>
</dbReference>
<organism evidence="2 3">
    <name type="scientific">Pseudofrankia inefficax (strain DSM 45817 / CECT 9037 / DDB 130130 / EuI1c)</name>
    <name type="common">Frankia inefficax</name>
    <dbReference type="NCBI Taxonomy" id="298654"/>
    <lineage>
        <taxon>Bacteria</taxon>
        <taxon>Bacillati</taxon>
        <taxon>Actinomycetota</taxon>
        <taxon>Actinomycetes</taxon>
        <taxon>Frankiales</taxon>
        <taxon>Frankiaceae</taxon>
        <taxon>Pseudofrankia</taxon>
    </lineage>
</organism>
<dbReference type="Gene3D" id="3.90.226.10">
    <property type="entry name" value="2-enoyl-CoA Hydratase, Chain A, domain 1"/>
    <property type="match status" value="1"/>
</dbReference>
<sequence>MTVLVSRPAEHVAVVTLNRPDSLNSVTHELLTDLGRAFAGLDADRDVRAIVLAGAGRGFCAGLDLRAPGRPPNSDDLGEVPYKFRFQRAFSALVESMHALRPALVAAVHGPAVGAGLALALACDTRVAGPGARFGVGPVRIGLSGADVGISYHLPRAVGTTLAFEMMLTGRIIDAREADARGLVLRVVDDPLAGAVEVAAAIAANAPFALWTTRDVMLANVDAPSLRHAVVQEDRAQVLVSLTADSREGRQAFAERRTAKYQDG</sequence>
<dbReference type="eggNOG" id="COG1024">
    <property type="taxonomic scope" value="Bacteria"/>
</dbReference>
<protein>
    <submittedName>
        <fullName evidence="2">Enoyl-CoA hydratase/isomerase</fullName>
    </submittedName>
</protein>
<dbReference type="EMBL" id="CP002299">
    <property type="protein sequence ID" value="ADP81250.1"/>
    <property type="molecule type" value="Genomic_DNA"/>
</dbReference>
<evidence type="ECO:0000313" key="2">
    <source>
        <dbReference type="EMBL" id="ADP81250.1"/>
    </source>
</evidence>
<dbReference type="HOGENOM" id="CLU_009834_7_2_11"/>
<dbReference type="PANTHER" id="PTHR43802:SF1">
    <property type="entry name" value="IP11341P-RELATED"/>
    <property type="match status" value="1"/>
</dbReference>
<proteinExistence type="inferred from homology"/>
<evidence type="ECO:0000256" key="1">
    <source>
        <dbReference type="ARBA" id="ARBA00005254"/>
    </source>
</evidence>
<dbReference type="KEGG" id="fri:FraEuI1c_3237"/>
<dbReference type="OrthoDB" id="9777711at2"/>
<dbReference type="AlphaFoldDB" id="E3IU57"/>
<comment type="similarity">
    <text evidence="1">Belongs to the enoyl-CoA hydratase/isomerase family.</text>
</comment>
<dbReference type="InParanoid" id="E3IU57"/>
<dbReference type="InterPro" id="IPR001753">
    <property type="entry name" value="Enoyl-CoA_hydra/iso"/>
</dbReference>
<keyword evidence="2" id="KW-0413">Isomerase</keyword>
<dbReference type="CDD" id="cd06558">
    <property type="entry name" value="crotonase-like"/>
    <property type="match status" value="1"/>
</dbReference>
<dbReference type="InterPro" id="IPR014748">
    <property type="entry name" value="Enoyl-CoA_hydra_C"/>
</dbReference>
<dbReference type="SUPFAM" id="SSF52096">
    <property type="entry name" value="ClpP/crotonase"/>
    <property type="match status" value="1"/>
</dbReference>
<keyword evidence="3" id="KW-1185">Reference proteome</keyword>
<evidence type="ECO:0000313" key="3">
    <source>
        <dbReference type="Proteomes" id="UP000002484"/>
    </source>
</evidence>
<dbReference type="PANTHER" id="PTHR43802">
    <property type="entry name" value="ENOYL-COA HYDRATASE"/>
    <property type="match status" value="1"/>
</dbReference>